<reference evidence="3 5" key="3">
    <citation type="submission" date="2024-08" db="EMBL/GenBank/DDBJ databases">
        <authorList>
            <person name="Wei W."/>
        </authorList>
    </citation>
    <scope>NUCLEOTIDE SEQUENCE [LARGE SCALE GENOMIC DNA]</scope>
    <source>
        <strain evidence="3 5">XU2</strain>
    </source>
</reference>
<dbReference type="EMBL" id="JBGOGF010000005">
    <property type="protein sequence ID" value="MFA1771672.1"/>
    <property type="molecule type" value="Genomic_DNA"/>
</dbReference>
<name>A0A5M8QA81_9BACT</name>
<evidence type="ECO:0000256" key="1">
    <source>
        <dbReference type="SAM" id="SignalP"/>
    </source>
</evidence>
<proteinExistence type="predicted"/>
<accession>A0A5M8QA81</accession>
<dbReference type="OrthoDB" id="1121518at2"/>
<evidence type="ECO:0008006" key="6">
    <source>
        <dbReference type="Google" id="ProtNLM"/>
    </source>
</evidence>
<evidence type="ECO:0000313" key="3">
    <source>
        <dbReference type="EMBL" id="MFA1771672.1"/>
    </source>
</evidence>
<evidence type="ECO:0000313" key="4">
    <source>
        <dbReference type="Proteomes" id="UP000323866"/>
    </source>
</evidence>
<organism evidence="2 4">
    <name type="scientific">Rufibacter glacialis</name>
    <dbReference type="NCBI Taxonomy" id="1259555"/>
    <lineage>
        <taxon>Bacteria</taxon>
        <taxon>Pseudomonadati</taxon>
        <taxon>Bacteroidota</taxon>
        <taxon>Cytophagia</taxon>
        <taxon>Cytophagales</taxon>
        <taxon>Hymenobacteraceae</taxon>
        <taxon>Rufibacter</taxon>
    </lineage>
</organism>
<keyword evidence="5" id="KW-1185">Reference proteome</keyword>
<feature type="signal peptide" evidence="1">
    <location>
        <begin position="1"/>
        <end position="20"/>
    </location>
</feature>
<dbReference type="EMBL" id="VKKZ01000023">
    <property type="protein sequence ID" value="KAA6431854.1"/>
    <property type="molecule type" value="Genomic_DNA"/>
</dbReference>
<keyword evidence="1" id="KW-0732">Signal</keyword>
<evidence type="ECO:0000313" key="2">
    <source>
        <dbReference type="EMBL" id="KAA6431854.1"/>
    </source>
</evidence>
<feature type="chain" id="PRO_5024369700" description="Porin family protein" evidence="1">
    <location>
        <begin position="21"/>
        <end position="196"/>
    </location>
</feature>
<protein>
    <recommendedName>
        <fullName evidence="6">Porin family protein</fullName>
    </recommendedName>
</protein>
<dbReference type="Proteomes" id="UP000323866">
    <property type="component" value="Unassembled WGS sequence"/>
</dbReference>
<sequence>MKKLFLLLLVWLLVTAASLAQERVPATPSASDATAKKYLGMVELGYLNQSHNDQPLHISVSSPTFTIFNGYQWHRLLAVGTTLGLDFYQEAVVSPLALGFRGTVLPARVSPFYSMDMGYGATFLQKGSDANETRGGFLWNPALGLRVQAGPQTAFAFSLGYKTQRLHTKITNTWDNSVISNDITYKRLSVRIGFQF</sequence>
<dbReference type="RefSeq" id="WP_149099873.1">
    <property type="nucleotide sequence ID" value="NZ_BMMG01000006.1"/>
</dbReference>
<dbReference type="Proteomes" id="UP001570846">
    <property type="component" value="Unassembled WGS sequence"/>
</dbReference>
<comment type="caution">
    <text evidence="2">The sequence shown here is derived from an EMBL/GenBank/DDBJ whole genome shotgun (WGS) entry which is preliminary data.</text>
</comment>
<dbReference type="AlphaFoldDB" id="A0A5M8QA81"/>
<gene>
    <name evidence="3" type="ORF">ACD591_10245</name>
    <name evidence="2" type="ORF">FOE74_17235</name>
</gene>
<reference evidence="2 4" key="1">
    <citation type="submission" date="2019-07" db="EMBL/GenBank/DDBJ databases">
        <authorList>
            <person name="Qu J.-H."/>
        </authorList>
    </citation>
    <scope>NUCLEOTIDE SEQUENCE [LARGE SCALE GENOMIC DNA]</scope>
    <source>
        <strain evidence="2 4">MDT1-10-3</strain>
    </source>
</reference>
<reference evidence="2 4" key="2">
    <citation type="submission" date="2019-09" db="EMBL/GenBank/DDBJ databases">
        <title>A bacterium isolated from glacier soil.</title>
        <authorList>
            <person name="Liu Q."/>
        </authorList>
    </citation>
    <scope>NUCLEOTIDE SEQUENCE [LARGE SCALE GENOMIC DNA]</scope>
    <source>
        <strain evidence="2 4">MDT1-10-3</strain>
    </source>
</reference>
<evidence type="ECO:0000313" key="5">
    <source>
        <dbReference type="Proteomes" id="UP001570846"/>
    </source>
</evidence>